<protein>
    <submittedName>
        <fullName evidence="2">N-acetylneuraminate synthase</fullName>
    </submittedName>
</protein>
<dbReference type="Gene3D" id="3.90.1210.10">
    <property type="entry name" value="Antifreeze-like/N-acetylneuraminic acid synthase C-terminal domain"/>
    <property type="match status" value="1"/>
</dbReference>
<evidence type="ECO:0000313" key="3">
    <source>
        <dbReference type="Proteomes" id="UP000194137"/>
    </source>
</evidence>
<dbReference type="Proteomes" id="UP000194137">
    <property type="component" value="Chromosome"/>
</dbReference>
<dbReference type="InterPro" id="IPR013132">
    <property type="entry name" value="PseI/NeuA/B-like_N"/>
</dbReference>
<evidence type="ECO:0000259" key="1">
    <source>
        <dbReference type="PROSITE" id="PS50844"/>
    </source>
</evidence>
<dbReference type="CDD" id="cd11615">
    <property type="entry name" value="SAF_NeuB_like"/>
    <property type="match status" value="1"/>
</dbReference>
<dbReference type="InterPro" id="IPR051690">
    <property type="entry name" value="PseI-like"/>
</dbReference>
<dbReference type="AlphaFoldDB" id="A0A1W6ZUA8"/>
<dbReference type="InterPro" id="IPR036732">
    <property type="entry name" value="AFP_Neu5c_C_sf"/>
</dbReference>
<keyword evidence="3" id="KW-1185">Reference proteome</keyword>
<dbReference type="InterPro" id="IPR057736">
    <property type="entry name" value="SAF_PseI/NeuA/NeuB"/>
</dbReference>
<dbReference type="InterPro" id="IPR006190">
    <property type="entry name" value="SAF_AFP_Neu5Ac"/>
</dbReference>
<dbReference type="SUPFAM" id="SSF51569">
    <property type="entry name" value="Aldolase"/>
    <property type="match status" value="1"/>
</dbReference>
<dbReference type="PROSITE" id="PS50844">
    <property type="entry name" value="AFP_LIKE"/>
    <property type="match status" value="1"/>
</dbReference>
<dbReference type="KEGG" id="psin:CAK95_17690"/>
<dbReference type="Gene3D" id="3.20.20.70">
    <property type="entry name" value="Aldolase class I"/>
    <property type="match status" value="1"/>
</dbReference>
<accession>A0A1W6ZUA8</accession>
<organism evidence="2 3">
    <name type="scientific">Pseudorhodoplanes sinuspersici</name>
    <dbReference type="NCBI Taxonomy" id="1235591"/>
    <lineage>
        <taxon>Bacteria</taxon>
        <taxon>Pseudomonadati</taxon>
        <taxon>Pseudomonadota</taxon>
        <taxon>Alphaproteobacteria</taxon>
        <taxon>Hyphomicrobiales</taxon>
        <taxon>Pseudorhodoplanes</taxon>
    </lineage>
</organism>
<dbReference type="Pfam" id="PF08666">
    <property type="entry name" value="SAF"/>
    <property type="match status" value="1"/>
</dbReference>
<dbReference type="EMBL" id="CP021112">
    <property type="protein sequence ID" value="ARQ00711.1"/>
    <property type="molecule type" value="Genomic_DNA"/>
</dbReference>
<name>A0A1W6ZUA8_9HYPH</name>
<dbReference type="PANTHER" id="PTHR42966">
    <property type="entry name" value="N-ACETYLNEURAMINATE SYNTHASE"/>
    <property type="match status" value="1"/>
</dbReference>
<feature type="domain" description="AFP-like" evidence="1">
    <location>
        <begin position="273"/>
        <end position="330"/>
    </location>
</feature>
<dbReference type="Pfam" id="PF03102">
    <property type="entry name" value="NeuB"/>
    <property type="match status" value="1"/>
</dbReference>
<evidence type="ECO:0000313" key="2">
    <source>
        <dbReference type="EMBL" id="ARQ00711.1"/>
    </source>
</evidence>
<dbReference type="GO" id="GO:0016051">
    <property type="term" value="P:carbohydrate biosynthetic process"/>
    <property type="evidence" value="ECO:0007669"/>
    <property type="project" value="InterPro"/>
</dbReference>
<dbReference type="GO" id="GO:0047444">
    <property type="term" value="F:N-acylneuraminate-9-phosphate synthase activity"/>
    <property type="evidence" value="ECO:0007669"/>
    <property type="project" value="TreeGrafter"/>
</dbReference>
<dbReference type="OrthoDB" id="9781701at2"/>
<dbReference type="SUPFAM" id="SSF51269">
    <property type="entry name" value="AFP III-like domain"/>
    <property type="match status" value="1"/>
</dbReference>
<reference evidence="2 3" key="1">
    <citation type="submission" date="2017-05" db="EMBL/GenBank/DDBJ databases">
        <title>Full genome sequence of Pseudorhodoplanes sinuspersici.</title>
        <authorList>
            <person name="Dastgheib S.M.M."/>
            <person name="Shavandi M."/>
            <person name="Tirandaz H."/>
        </authorList>
    </citation>
    <scope>NUCLEOTIDE SEQUENCE [LARGE SCALE GENOMIC DNA]</scope>
    <source>
        <strain evidence="2 3">RIPI110</strain>
    </source>
</reference>
<sequence>MIAEVAQAHDGSLGAAHAYIDAAAEAKADAIKFQTHIADAESTLDEPFRIKFSKQDETRYAYWKRMEFTPDQWAGLAEHATARGLIFLSSAFSVRAVEMLARINMVAWKVGSGEIGSNDLLGAMAKAGGPVLLSTGMSSYAEVEQVVASLRERGTSVALFQCTSQYPVALKDVGLNVLDEFRRRFNCPVGLSDHSGSVFPALAAMAHGANMIEAHIVFDRRMFGPDTAASLTPDEFLLLADARDAFHQMLSHPVDKDMLANSLRPTRQIFGKSVALVGNASVGTTLTRDMLTLKKPGSGIPAAAIDQLVGKRLKRAVDARNLLSWEDVDA</sequence>
<proteinExistence type="predicted"/>
<dbReference type="PANTHER" id="PTHR42966:SF1">
    <property type="entry name" value="SIALIC ACID SYNTHASE"/>
    <property type="match status" value="1"/>
</dbReference>
<dbReference type="InterPro" id="IPR013785">
    <property type="entry name" value="Aldolase_TIM"/>
</dbReference>
<dbReference type="STRING" id="1235591.CAK95_17690"/>
<dbReference type="InterPro" id="IPR013974">
    <property type="entry name" value="SAF"/>
</dbReference>
<gene>
    <name evidence="2" type="ORF">CAK95_17690</name>
</gene>